<dbReference type="Proteomes" id="UP000078540">
    <property type="component" value="Unassembled WGS sequence"/>
</dbReference>
<feature type="region of interest" description="Disordered" evidence="1">
    <location>
        <begin position="343"/>
        <end position="364"/>
    </location>
</feature>
<keyword evidence="3" id="KW-1185">Reference proteome</keyword>
<gene>
    <name evidence="2" type="ORF">ALC53_08906</name>
</gene>
<proteinExistence type="predicted"/>
<dbReference type="AlphaFoldDB" id="A0A195B930"/>
<name>A0A195B930_9HYME</name>
<dbReference type="EMBL" id="KQ976558">
    <property type="protein sequence ID" value="KYM80737.1"/>
    <property type="molecule type" value="Genomic_DNA"/>
</dbReference>
<feature type="compositionally biased region" description="Low complexity" evidence="1">
    <location>
        <begin position="351"/>
        <end position="364"/>
    </location>
</feature>
<reference evidence="2 3" key="1">
    <citation type="submission" date="2015-09" db="EMBL/GenBank/DDBJ databases">
        <title>Atta colombica WGS genome.</title>
        <authorList>
            <person name="Nygaard S."/>
            <person name="Hu H."/>
            <person name="Boomsma J."/>
            <person name="Zhang G."/>
        </authorList>
    </citation>
    <scope>NUCLEOTIDE SEQUENCE [LARGE SCALE GENOMIC DNA]</scope>
    <source>
        <strain evidence="2">Treedump-2</strain>
        <tissue evidence="2">Whole body</tissue>
    </source>
</reference>
<evidence type="ECO:0000313" key="2">
    <source>
        <dbReference type="EMBL" id="KYM80737.1"/>
    </source>
</evidence>
<sequence>MPLKLHSARNLKLLFPDTPSCVLEEGSEVWTDDVLRALIESRSRWSPNGRYLLLRVCFDSGSHFVSKDPELEGDVEFLLAPTKGSILGRILKSVGGHVDAAPALSLHLRLRDDGIQEETVIFSLLIKQIKCFRSVSVLKILGPIHDFVVESETNTKWLDKKFHSVRTAGDQMDFRNGKNELSFTGRNYYFLSKAYDMPTQGNVTIDRTSHKNLLNVTWIGLITDVIVTRTSEFHIVKNETKKIRCKWLPVGDKESDNLPLTKFKSLSNKPSYHRTQSCKHARTHTETRVRGFVSTTKPRQRTLFRNNSCHGERIFPENLLRGGGLRCTTTRRGPPQRTCKLLESRKHESAKGAPAPAAPKTGAAPILTVQDTSSSRSWGSVGHVSTLQGVHESGDGVHSQDRDRQVTRAGHARPLRHAGVCTCTEGQFENKQLENGQTLAEHLCIDIAFFCALYSRVMYRCNALIKTCPSITSLCHVFKLVI</sequence>
<accession>A0A195B930</accession>
<feature type="compositionally biased region" description="Basic and acidic residues" evidence="1">
    <location>
        <begin position="392"/>
        <end position="406"/>
    </location>
</feature>
<protein>
    <submittedName>
        <fullName evidence="2">Uncharacterized protein</fullName>
    </submittedName>
</protein>
<evidence type="ECO:0000313" key="3">
    <source>
        <dbReference type="Proteomes" id="UP000078540"/>
    </source>
</evidence>
<evidence type="ECO:0000256" key="1">
    <source>
        <dbReference type="SAM" id="MobiDB-lite"/>
    </source>
</evidence>
<organism evidence="2 3">
    <name type="scientific">Atta colombica</name>
    <dbReference type="NCBI Taxonomy" id="520822"/>
    <lineage>
        <taxon>Eukaryota</taxon>
        <taxon>Metazoa</taxon>
        <taxon>Ecdysozoa</taxon>
        <taxon>Arthropoda</taxon>
        <taxon>Hexapoda</taxon>
        <taxon>Insecta</taxon>
        <taxon>Pterygota</taxon>
        <taxon>Neoptera</taxon>
        <taxon>Endopterygota</taxon>
        <taxon>Hymenoptera</taxon>
        <taxon>Apocrita</taxon>
        <taxon>Aculeata</taxon>
        <taxon>Formicoidea</taxon>
        <taxon>Formicidae</taxon>
        <taxon>Myrmicinae</taxon>
        <taxon>Atta</taxon>
    </lineage>
</organism>
<feature type="region of interest" description="Disordered" evidence="1">
    <location>
        <begin position="389"/>
        <end position="409"/>
    </location>
</feature>